<dbReference type="EMBL" id="JXBC01000003">
    <property type="protein sequence ID" value="KIU11495.1"/>
    <property type="molecule type" value="Genomic_DNA"/>
</dbReference>
<reference evidence="2 4" key="2">
    <citation type="submission" date="2015-09" db="EMBL/GenBank/DDBJ databases">
        <title>Spore heat resistance.</title>
        <authorList>
            <person name="Boekhorst J."/>
            <person name="Berendsen E.M."/>
            <person name="Wells-Bennik M.H."/>
            <person name="Kuipers O.P."/>
        </authorList>
    </citation>
    <scope>NUCLEOTIDE SEQUENCE [LARGE SCALE GENOMIC DNA]</scope>
    <source>
        <strain evidence="2 4">B4122</strain>
    </source>
</reference>
<proteinExistence type="predicted"/>
<protein>
    <submittedName>
        <fullName evidence="1">Uncharacterized protein</fullName>
    </submittedName>
</protein>
<sequence length="44" mass="5143">MLLCEDLNHEKYSSVRLDGDKEIQVSFLFFSKAREIRFPPKGVV</sequence>
<dbReference type="AlphaFoldDB" id="A0A0C3LJI8"/>
<evidence type="ECO:0000313" key="4">
    <source>
        <dbReference type="Proteomes" id="UP000076442"/>
    </source>
</evidence>
<name>A0A0C3LJI8_BACIU</name>
<dbReference type="Proteomes" id="UP000076442">
    <property type="component" value="Unassembled WGS sequence"/>
</dbReference>
<evidence type="ECO:0000313" key="1">
    <source>
        <dbReference type="EMBL" id="KIU11495.1"/>
    </source>
</evidence>
<gene>
    <name evidence="2" type="ORF">B4122_2217</name>
    <name evidence="1" type="ORF">SC09_Contig24orf00495</name>
</gene>
<comment type="caution">
    <text evidence="1">The sequence shown here is derived from an EMBL/GenBank/DDBJ whole genome shotgun (WGS) entry which is preliminary data.</text>
</comment>
<dbReference type="EMBL" id="LJZV01000012">
    <property type="protein sequence ID" value="KZD91575.1"/>
    <property type="molecule type" value="Genomic_DNA"/>
</dbReference>
<evidence type="ECO:0000313" key="2">
    <source>
        <dbReference type="EMBL" id="KZD91575.1"/>
    </source>
</evidence>
<dbReference type="PATRIC" id="fig|1423.134.peg.344"/>
<dbReference type="Proteomes" id="UP000032247">
    <property type="component" value="Unassembled WGS sequence"/>
</dbReference>
<organism evidence="1 3">
    <name type="scientific">Bacillus subtilis</name>
    <dbReference type="NCBI Taxonomy" id="1423"/>
    <lineage>
        <taxon>Bacteria</taxon>
        <taxon>Bacillati</taxon>
        <taxon>Bacillota</taxon>
        <taxon>Bacilli</taxon>
        <taxon>Bacillales</taxon>
        <taxon>Bacillaceae</taxon>
        <taxon>Bacillus</taxon>
    </lineage>
</organism>
<accession>A0A0C3LJI8</accession>
<evidence type="ECO:0000313" key="3">
    <source>
        <dbReference type="Proteomes" id="UP000032247"/>
    </source>
</evidence>
<reference evidence="1 3" key="1">
    <citation type="submission" date="2014-12" db="EMBL/GenBank/DDBJ databases">
        <title>Comparative genome analysis of Bacillus coagulans HM-08, Clostridium butyricum HM-68, Bacillus subtilis HM-66 and Bacillus licheniformis BL-09.</title>
        <authorList>
            <person name="Zhang H."/>
        </authorList>
    </citation>
    <scope>NUCLEOTIDE SEQUENCE [LARGE SCALE GENOMIC DNA]</scope>
    <source>
        <strain evidence="1 3">HM-66</strain>
    </source>
</reference>